<sequence>MASASGASTPPTLVSSPTLSAKPLQHIYGNPRISASTAVELLASRPSTTSAVYVYDVADHVGFGTLTKEWSKTQNAAPVVELQTRAGAGLTLVGRLSQGTSRDAAKGTVITAYTTPPGLALMAPSLAYLPQPTSSSRLVVQVPTVVSVGEMFALSPSLASLAAVAPSLPQDLVVLLSATPQETVDFADISYRLDKSHVVHLFDHYSAGREIGTPLAPPKSERREASLSSILGDAGYSFFSYAGDPGALTVVALLNGPLALAVKALFQSIPGVGVLIVHVLRPWDEQALYDAIPKSVQTVHVFDDVPNTSTQGSLYVDIFGTLLSTGCSATVHPHRIVPSETLAFLSQPGKLAGLLASFVPSVAPAPPISSLAKKLVVYVTPQSALSSAPHFIANAFLSSDSVATRYLSDHDVFSRKGGITVSRVLVCPKNAQTDVPLQFAIPLGSSGSDAADFFAVLDPAILSSHSILQHAKAGSVVLLASSWSPQEVVSNLPQEVASDLATRQIRVFVIDPQAIALRVAQAPGSLNDAVQNLVVQLAFLRLYLGKSAQESVVLKIARTLFDEVINGVELASINSAAWSALFEVDIPSVVPEGTPRALKTVDFNAVVVQTDDGEVVNGARLGSWHDAAKHLLFPDAFNAEPGFDPADTFAQNPALRPEVPDRTFLVTCTVNRRLTAKEYDRNVFHLEFDTRGTGLKYAIGEALGVHGWNDEQEVLDFCAWYGVEPTRLVTIPVPGSDGKMHTRTVFQALQQQIDLFGQPPKSFYTDLAAYAAGSLDRHALLFIGSPEGSATFKKMGEKDTVTFADVLRMYPSARPGIETLCELVGDIKPRHYSIASAQSVVGDRVDLLVVTVEWMNPGGSPRFGQCTRYLAGLKIGQKVTVSIKPSVMKLPPDNMQPLVMAGLGTGAAPFRAFLQHRAMLSQSGESVGPVYYYFGSRYQSQEYLYGEEIEAFIADDVITRAGLAFSRDGPKKVYIQHKMQEDAEKLAAMLLKDNGVFYLCGPTWPVPDVYEALVGALVKYQGMTEESAGEYLEGLKEEERYVLEVY</sequence>
<dbReference type="InterPro" id="IPR009014">
    <property type="entry name" value="Transketo_C/PFOR_II"/>
</dbReference>
<dbReference type="InterPro" id="IPR001709">
    <property type="entry name" value="Flavoprot_Pyr_Nucl_cyt_Rdtase"/>
</dbReference>
<dbReference type="InterPro" id="IPR017927">
    <property type="entry name" value="FAD-bd_FR_type"/>
</dbReference>
<gene>
    <name evidence="6" type="ORF">MCHLO_10899</name>
</gene>
<dbReference type="Gene3D" id="3.40.50.80">
    <property type="entry name" value="Nucleotide-binding domain of ferredoxin-NADP reductase (FNR) module"/>
    <property type="match status" value="1"/>
</dbReference>
<dbReference type="Gene3D" id="3.40.50.970">
    <property type="match status" value="1"/>
</dbReference>
<name>A0ABQ0LSG6_MYCCL</name>
<evidence type="ECO:0000256" key="4">
    <source>
        <dbReference type="ARBA" id="ARBA00023002"/>
    </source>
</evidence>
<dbReference type="PROSITE" id="PS51384">
    <property type="entry name" value="FAD_FR"/>
    <property type="match status" value="1"/>
</dbReference>
<evidence type="ECO:0000256" key="2">
    <source>
        <dbReference type="ARBA" id="ARBA00022630"/>
    </source>
</evidence>
<dbReference type="InterPro" id="IPR002869">
    <property type="entry name" value="Pyrv_flavodox_OxRed_cen"/>
</dbReference>
<dbReference type="SUPFAM" id="SSF52922">
    <property type="entry name" value="TK C-terminal domain-like"/>
    <property type="match status" value="1"/>
</dbReference>
<evidence type="ECO:0000313" key="6">
    <source>
        <dbReference type="EMBL" id="GAT54015.1"/>
    </source>
</evidence>
<comment type="cofactor">
    <cofactor evidence="1">
        <name>FAD</name>
        <dbReference type="ChEBI" id="CHEBI:57692"/>
    </cofactor>
</comment>
<dbReference type="InterPro" id="IPR003097">
    <property type="entry name" value="CysJ-like_FAD-binding"/>
</dbReference>
<dbReference type="Pfam" id="PF00175">
    <property type="entry name" value="NAD_binding_1"/>
    <property type="match status" value="1"/>
</dbReference>
<organism evidence="6 7">
    <name type="scientific">Mycena chlorophos</name>
    <name type="common">Agaric fungus</name>
    <name type="synonym">Agaricus chlorophos</name>
    <dbReference type="NCBI Taxonomy" id="658473"/>
    <lineage>
        <taxon>Eukaryota</taxon>
        <taxon>Fungi</taxon>
        <taxon>Dikarya</taxon>
        <taxon>Basidiomycota</taxon>
        <taxon>Agaricomycotina</taxon>
        <taxon>Agaricomycetes</taxon>
        <taxon>Agaricomycetidae</taxon>
        <taxon>Agaricales</taxon>
        <taxon>Marasmiineae</taxon>
        <taxon>Mycenaceae</taxon>
        <taxon>Mycena</taxon>
    </lineage>
</organism>
<dbReference type="Gene3D" id="1.20.990.10">
    <property type="entry name" value="NADPH-cytochrome p450 Reductase, Chain A, domain 3"/>
    <property type="match status" value="1"/>
</dbReference>
<evidence type="ECO:0000256" key="3">
    <source>
        <dbReference type="ARBA" id="ARBA00022827"/>
    </source>
</evidence>
<dbReference type="InterPro" id="IPR001433">
    <property type="entry name" value="OxRdtase_FAD/NAD-bd"/>
</dbReference>
<keyword evidence="2" id="KW-0285">Flavoprotein</keyword>
<dbReference type="InterPro" id="IPR017938">
    <property type="entry name" value="Riboflavin_synthase-like_b-brl"/>
</dbReference>
<accession>A0ABQ0LSG6</accession>
<evidence type="ECO:0000313" key="7">
    <source>
        <dbReference type="Proteomes" id="UP000815677"/>
    </source>
</evidence>
<keyword evidence="4" id="KW-0560">Oxidoreductase</keyword>
<dbReference type="SUPFAM" id="SSF52343">
    <property type="entry name" value="Ferredoxin reductase-like, C-terminal NADP-linked domain"/>
    <property type="match status" value="1"/>
</dbReference>
<dbReference type="PRINTS" id="PR00371">
    <property type="entry name" value="FPNCR"/>
</dbReference>
<feature type="domain" description="FAD-binding FR-type" evidence="5">
    <location>
        <begin position="661"/>
        <end position="892"/>
    </location>
</feature>
<dbReference type="SUPFAM" id="SSF63380">
    <property type="entry name" value="Riboflavin synthase domain-like"/>
    <property type="match status" value="1"/>
</dbReference>
<dbReference type="InterPro" id="IPR023173">
    <property type="entry name" value="NADPH_Cyt_P450_Rdtase_alpha"/>
</dbReference>
<dbReference type="Gene3D" id="2.40.30.10">
    <property type="entry name" value="Translation factors"/>
    <property type="match status" value="1"/>
</dbReference>
<evidence type="ECO:0000256" key="1">
    <source>
        <dbReference type="ARBA" id="ARBA00001974"/>
    </source>
</evidence>
<dbReference type="InterPro" id="IPR039261">
    <property type="entry name" value="FNR_nucleotide-bd"/>
</dbReference>
<dbReference type="EMBL" id="DF848493">
    <property type="protein sequence ID" value="GAT54015.1"/>
    <property type="molecule type" value="Genomic_DNA"/>
</dbReference>
<dbReference type="Gene3D" id="3.40.50.920">
    <property type="match status" value="1"/>
</dbReference>
<protein>
    <submittedName>
        <fullName evidence="6">Assimilatory sulfite reductase</fullName>
    </submittedName>
</protein>
<dbReference type="Pfam" id="PF00667">
    <property type="entry name" value="FAD_binding_1"/>
    <property type="match status" value="1"/>
</dbReference>
<evidence type="ECO:0000259" key="5">
    <source>
        <dbReference type="PROSITE" id="PS51384"/>
    </source>
</evidence>
<keyword evidence="3" id="KW-0274">FAD</keyword>
<dbReference type="Proteomes" id="UP000815677">
    <property type="component" value="Unassembled WGS sequence"/>
</dbReference>
<reference evidence="6" key="1">
    <citation type="submission" date="2014-09" db="EMBL/GenBank/DDBJ databases">
        <title>Genome sequence of the luminous mushroom Mycena chlorophos for searching fungal bioluminescence genes.</title>
        <authorList>
            <person name="Tanaka Y."/>
            <person name="Kasuga D."/>
            <person name="Oba Y."/>
            <person name="Hase S."/>
            <person name="Sato K."/>
            <person name="Oba Y."/>
            <person name="Sakakibara Y."/>
        </authorList>
    </citation>
    <scope>NUCLEOTIDE SEQUENCE</scope>
</reference>
<proteinExistence type="predicted"/>
<dbReference type="Gene3D" id="3.40.920.10">
    <property type="entry name" value="Pyruvate-ferredoxin oxidoreductase, PFOR, domain III"/>
    <property type="match status" value="1"/>
</dbReference>
<dbReference type="PANTHER" id="PTHR19384">
    <property type="entry name" value="NITRIC OXIDE SYNTHASE-RELATED"/>
    <property type="match status" value="1"/>
</dbReference>
<keyword evidence="7" id="KW-1185">Reference proteome</keyword>
<dbReference type="SUPFAM" id="SSF53323">
    <property type="entry name" value="Pyruvate-ferredoxin oxidoreductase, PFOR, domain III"/>
    <property type="match status" value="1"/>
</dbReference>
<dbReference type="PANTHER" id="PTHR19384:SF109">
    <property type="entry name" value="SULFITE REDUCTASE [NADPH] FLAVOPROTEIN COMPONENT"/>
    <property type="match status" value="1"/>
</dbReference>
<dbReference type="CDD" id="cd06207">
    <property type="entry name" value="CyPoR_like"/>
    <property type="match status" value="1"/>
</dbReference>